<accession>A0A4R2D0W8</accession>
<evidence type="ECO:0000256" key="1">
    <source>
        <dbReference type="SAM" id="SignalP"/>
    </source>
</evidence>
<protein>
    <submittedName>
        <fullName evidence="2">Uncharacterized protein</fullName>
    </submittedName>
</protein>
<evidence type="ECO:0000313" key="3">
    <source>
        <dbReference type="Proteomes" id="UP000295351"/>
    </source>
</evidence>
<keyword evidence="3" id="KW-1185">Reference proteome</keyword>
<keyword evidence="1" id="KW-0732">Signal</keyword>
<organism evidence="2 3">
    <name type="scientific">Shinella granuli</name>
    <dbReference type="NCBI Taxonomy" id="323621"/>
    <lineage>
        <taxon>Bacteria</taxon>
        <taxon>Pseudomonadati</taxon>
        <taxon>Pseudomonadota</taxon>
        <taxon>Alphaproteobacteria</taxon>
        <taxon>Hyphomicrobiales</taxon>
        <taxon>Rhizobiaceae</taxon>
        <taxon>Shinella</taxon>
    </lineage>
</organism>
<dbReference type="EMBL" id="SLVX01000002">
    <property type="protein sequence ID" value="TCN47988.1"/>
    <property type="molecule type" value="Genomic_DNA"/>
</dbReference>
<name>A0A4R2D0W8_SHIGR</name>
<dbReference type="AlphaFoldDB" id="A0A4R2D0W8"/>
<dbReference type="Proteomes" id="UP000295351">
    <property type="component" value="Unassembled WGS sequence"/>
</dbReference>
<evidence type="ECO:0000313" key="2">
    <source>
        <dbReference type="EMBL" id="TCN47988.1"/>
    </source>
</evidence>
<gene>
    <name evidence="2" type="ORF">EV665_102515</name>
</gene>
<reference evidence="2 3" key="1">
    <citation type="submission" date="2019-03" db="EMBL/GenBank/DDBJ databases">
        <title>Genomic Encyclopedia of Type Strains, Phase IV (KMG-IV): sequencing the most valuable type-strain genomes for metagenomic binning, comparative biology and taxonomic classification.</title>
        <authorList>
            <person name="Goeker M."/>
        </authorList>
    </citation>
    <scope>NUCLEOTIDE SEQUENCE [LARGE SCALE GENOMIC DNA]</scope>
    <source>
        <strain evidence="2 3">DSM 18401</strain>
    </source>
</reference>
<comment type="caution">
    <text evidence="2">The sequence shown here is derived from an EMBL/GenBank/DDBJ whole genome shotgun (WGS) entry which is preliminary data.</text>
</comment>
<feature type="chain" id="PRO_5020260416" evidence="1">
    <location>
        <begin position="26"/>
        <end position="218"/>
    </location>
</feature>
<proteinExistence type="predicted"/>
<feature type="signal peptide" evidence="1">
    <location>
        <begin position="1"/>
        <end position="25"/>
    </location>
</feature>
<dbReference type="RefSeq" id="WP_133033370.1">
    <property type="nucleotide sequence ID" value="NZ_BAABEI010000012.1"/>
</dbReference>
<sequence>MNAFAGAARAALALSTILLIPPAGAARAEDSLVIWSPAKLSSYAYRLRLGAKAATAAEMSAGVDISVTASSSGRIRDTRDNARLWAEMRGTGQSGAERNVTAGYNPLTGRVSASAGLSRRWMATPSIDIVLTPAVSADANMRSGDRGAVRVTQQARIQALPTGTSFVATGSTASGQKHIGAELGVEQRVFDCLDLGASVRRQDMRLVGAVRARLRFAW</sequence>